<comment type="caution">
    <text evidence="2">The sequence shown here is derived from an EMBL/GenBank/DDBJ whole genome shotgun (WGS) entry which is preliminary data.</text>
</comment>
<dbReference type="InterPro" id="IPR025475">
    <property type="entry name" value="DUF4326"/>
</dbReference>
<accession>A0A813EBN3</accession>
<gene>
    <name evidence="2" type="ORF">PGLA1383_LOCUS16942</name>
</gene>
<reference evidence="2" key="1">
    <citation type="submission" date="2021-02" db="EMBL/GenBank/DDBJ databases">
        <authorList>
            <person name="Dougan E. K."/>
            <person name="Rhodes N."/>
            <person name="Thang M."/>
            <person name="Chan C."/>
        </authorList>
    </citation>
    <scope>NUCLEOTIDE SEQUENCE</scope>
</reference>
<evidence type="ECO:0000313" key="3">
    <source>
        <dbReference type="Proteomes" id="UP000654075"/>
    </source>
</evidence>
<evidence type="ECO:0000313" key="2">
    <source>
        <dbReference type="EMBL" id="CAE8598536.1"/>
    </source>
</evidence>
<proteinExistence type="predicted"/>
<keyword evidence="3" id="KW-1185">Reference proteome</keyword>
<dbReference type="EMBL" id="CAJNNV010010350">
    <property type="protein sequence ID" value="CAE8598536.1"/>
    <property type="molecule type" value="Genomic_DNA"/>
</dbReference>
<dbReference type="AlphaFoldDB" id="A0A813EBN3"/>
<dbReference type="Pfam" id="PF14216">
    <property type="entry name" value="DUF4326"/>
    <property type="match status" value="1"/>
</dbReference>
<sequence>MASAKVKLQFDEMGAKYGWETVVANWMTSPTGFGATVSQAWTALRQAKEDAEALNRKREDDNDLDTLLDQPTLENMAEVFRHRYHIIHSACMEPSDSLVSRARKELRVRLLSFRSVWEVHTQAQQMTATRRKIALSKMLTVTKKDEGDNATPEASTRNYLDGLLTLVLAYARAGATKLFTAPAEEERTTPAIEVVECPLDVVYKYYFRSTAKSLGTVISETYDKRDAAWEVPHESNVESVAAAALPRSARTGGTSSPASLAMALTWCGWAVVPVGWTLNDSDDLSNPATHKRWRNQVHKLDAAIFGVECATLTRAREIPIPGHPHPPQPLRAQGNEWGLSNLSHADEAKVARLNKFIRFSLEFSAAMDDQGAAAALENPKNSWFWSIDMCQKLLKRQGWRIRAYHACAWFAGSRGRWKYPSKEEADFTAELSFAMAVALSLWAIRVGRAKLHIPRMPVAEKVGSRPYWENFDPQIFRGKAMRRVALGLGLEPPDEPPGDWFPVNDTRLQLALLSHDIRLVTQMRDKAVFVGQGNHAGRLTRTQRACLFYSPVHGTADEVLVKYEAWLDKDAALRLQLPSWKGKTLVCDCTDEFSCHGLMLAAAVPSGNMGWRRPPRRGKVIQLVAAILTAQGSIAQVDSVPAVVQMRWPQHSVGRAIRSFFPAEWTDNFKMPCLEDLLLQPCFSYYLEYLEAKQMDTDHGQPPINLLQQPKGWRAILAGAQGSHFFNSTPAPQLVPWGLSKLAHFDFVCQNAETMCWPWTGDMQAEPDLQCAAWWIAKNAEQHVGAREEPYRFFRELAARLQPLSQRLRKFQSERVGKVAGKVDVGLIAAMCVCSSDGQMPPSHRVGFLASVGPTTDTHIFRKVQRRETLSKMDLLKSSRERRLRMVSRLGRLEGSVHNLQACIKDMNKGFA</sequence>
<protein>
    <recommendedName>
        <fullName evidence="1">DUF4326 domain-containing protein</fullName>
    </recommendedName>
</protein>
<evidence type="ECO:0000259" key="1">
    <source>
        <dbReference type="Pfam" id="PF14216"/>
    </source>
</evidence>
<feature type="domain" description="DUF4326" evidence="1">
    <location>
        <begin position="545"/>
        <end position="601"/>
    </location>
</feature>
<organism evidence="2 3">
    <name type="scientific">Polarella glacialis</name>
    <name type="common">Dinoflagellate</name>
    <dbReference type="NCBI Taxonomy" id="89957"/>
    <lineage>
        <taxon>Eukaryota</taxon>
        <taxon>Sar</taxon>
        <taxon>Alveolata</taxon>
        <taxon>Dinophyceae</taxon>
        <taxon>Suessiales</taxon>
        <taxon>Suessiaceae</taxon>
        <taxon>Polarella</taxon>
    </lineage>
</organism>
<dbReference type="OMA" id="IRAYHAC"/>
<feature type="non-terminal residue" evidence="2">
    <location>
        <position position="912"/>
    </location>
</feature>
<name>A0A813EBN3_POLGL</name>
<dbReference type="Proteomes" id="UP000654075">
    <property type="component" value="Unassembled WGS sequence"/>
</dbReference>